<dbReference type="AlphaFoldDB" id="A0A4S2BSG1"/>
<comment type="caution">
    <text evidence="2">The sequence shown here is derived from an EMBL/GenBank/DDBJ whole genome shotgun (WGS) entry which is preliminary data.</text>
</comment>
<dbReference type="RefSeq" id="WP_004039602.1">
    <property type="nucleotide sequence ID" value="NZ_AQFR02000003.1"/>
</dbReference>
<feature type="compositionally biased region" description="Low complexity" evidence="1">
    <location>
        <begin position="48"/>
        <end position="99"/>
    </location>
</feature>
<name>A0A4S2BSG1_9LACO</name>
<proteinExistence type="predicted"/>
<protein>
    <submittedName>
        <fullName evidence="2">Uncharacterized protein</fullName>
    </submittedName>
</protein>
<sequence>MKRATIIIASILVILGAGGLFYTKQFSQNSESTPQKAIYNSKNKKKTAQSTSSSQSSESSSSKSLDTSSAESGSTSSEEHSSASQPGSKTASSASSSSSSEEKTQSSKQSTGNAGKVKNGAGAMGDHKVKGEEVTQPTIDAIKKRMDSLGYNSSAWSPQDVINMYRKAADNGHDSVDSITKEDIESYLKK</sequence>
<dbReference type="EMBL" id="SRYV01000002">
    <property type="protein sequence ID" value="TGY17235.1"/>
    <property type="molecule type" value="Genomic_DNA"/>
</dbReference>
<feature type="region of interest" description="Disordered" evidence="1">
    <location>
        <begin position="27"/>
        <end position="135"/>
    </location>
</feature>
<reference evidence="2 3" key="1">
    <citation type="submission" date="2019-04" db="EMBL/GenBank/DDBJ databases">
        <title>Microbes associate with the intestines of laboratory mice.</title>
        <authorList>
            <person name="Navarre W."/>
            <person name="Wong E."/>
            <person name="Huang K."/>
            <person name="Tropini C."/>
            <person name="Ng K."/>
            <person name="Yu B."/>
        </authorList>
    </citation>
    <scope>NUCLEOTIDE SEQUENCE [LARGE SCALE GENOMIC DNA]</scope>
    <source>
        <strain evidence="2 3">NM61_E11</strain>
    </source>
</reference>
<feature type="compositionally biased region" description="Low complexity" evidence="1">
    <location>
        <begin position="106"/>
        <end position="121"/>
    </location>
</feature>
<gene>
    <name evidence="2" type="ORF">E5351_01910</name>
</gene>
<evidence type="ECO:0000256" key="1">
    <source>
        <dbReference type="SAM" id="MobiDB-lite"/>
    </source>
</evidence>
<accession>A0A4S2BSG1</accession>
<evidence type="ECO:0000313" key="2">
    <source>
        <dbReference type="EMBL" id="TGY17235.1"/>
    </source>
</evidence>
<evidence type="ECO:0000313" key="3">
    <source>
        <dbReference type="Proteomes" id="UP000309117"/>
    </source>
</evidence>
<organism evidence="2 3">
    <name type="scientific">Lactobacillus intestinalis</name>
    <dbReference type="NCBI Taxonomy" id="151781"/>
    <lineage>
        <taxon>Bacteria</taxon>
        <taxon>Bacillati</taxon>
        <taxon>Bacillota</taxon>
        <taxon>Bacilli</taxon>
        <taxon>Lactobacillales</taxon>
        <taxon>Lactobacillaceae</taxon>
        <taxon>Lactobacillus</taxon>
    </lineage>
</organism>
<dbReference type="Proteomes" id="UP000309117">
    <property type="component" value="Unassembled WGS sequence"/>
</dbReference>